<keyword evidence="2" id="KW-1185">Reference proteome</keyword>
<dbReference type="Proteomes" id="UP000183567">
    <property type="component" value="Unassembled WGS sequence"/>
</dbReference>
<protein>
    <submittedName>
        <fullName evidence="1">Uncharacterized protein</fullName>
    </submittedName>
</protein>
<name>A0A1J8QMI3_9AGAM</name>
<comment type="caution">
    <text evidence="1">The sequence shown here is derived from an EMBL/GenBank/DDBJ whole genome shotgun (WGS) entry which is preliminary data.</text>
</comment>
<proteinExistence type="predicted"/>
<organism evidence="1 2">
    <name type="scientific">Rhizopogon vesiculosus</name>
    <dbReference type="NCBI Taxonomy" id="180088"/>
    <lineage>
        <taxon>Eukaryota</taxon>
        <taxon>Fungi</taxon>
        <taxon>Dikarya</taxon>
        <taxon>Basidiomycota</taxon>
        <taxon>Agaricomycotina</taxon>
        <taxon>Agaricomycetes</taxon>
        <taxon>Agaricomycetidae</taxon>
        <taxon>Boletales</taxon>
        <taxon>Suillineae</taxon>
        <taxon>Rhizopogonaceae</taxon>
        <taxon>Rhizopogon</taxon>
    </lineage>
</organism>
<reference evidence="1 2" key="1">
    <citation type="submission" date="2016-03" db="EMBL/GenBank/DDBJ databases">
        <title>Comparative genomics of the ectomycorrhizal sister species Rhizopogon vinicolor and Rhizopogon vesiculosus (Basidiomycota: Boletales) reveals a divergence of the mating type B locus.</title>
        <authorList>
            <person name="Mujic A.B."/>
            <person name="Kuo A."/>
            <person name="Tritt A."/>
            <person name="Lipzen A."/>
            <person name="Chen C."/>
            <person name="Johnson J."/>
            <person name="Sharma A."/>
            <person name="Barry K."/>
            <person name="Grigoriev I.V."/>
            <person name="Spatafora J.W."/>
        </authorList>
    </citation>
    <scope>NUCLEOTIDE SEQUENCE [LARGE SCALE GENOMIC DNA]</scope>
    <source>
        <strain evidence="1 2">AM-OR11-056</strain>
    </source>
</reference>
<dbReference type="AlphaFoldDB" id="A0A1J8QMI3"/>
<accession>A0A1J8QMI3</accession>
<feature type="non-terminal residue" evidence="1">
    <location>
        <position position="23"/>
    </location>
</feature>
<dbReference type="EMBL" id="LVVM01000284">
    <property type="protein sequence ID" value="OJA21083.1"/>
    <property type="molecule type" value="Genomic_DNA"/>
</dbReference>
<evidence type="ECO:0000313" key="1">
    <source>
        <dbReference type="EMBL" id="OJA21083.1"/>
    </source>
</evidence>
<evidence type="ECO:0000313" key="2">
    <source>
        <dbReference type="Proteomes" id="UP000183567"/>
    </source>
</evidence>
<gene>
    <name evidence="1" type="ORF">AZE42_14116</name>
</gene>
<sequence length="23" mass="2721">MDGGKKNSKVQELMVYPERRHDC</sequence>